<name>A0A150WFP7_BDEBC</name>
<evidence type="ECO:0000313" key="6">
    <source>
        <dbReference type="EMBL" id="KYG61869.1"/>
    </source>
</evidence>
<feature type="domain" description="Glycoside hydrolase family 2 immunoglobulin-like beta-sandwich" evidence="3">
    <location>
        <begin position="184"/>
        <end position="289"/>
    </location>
</feature>
<dbReference type="SUPFAM" id="SSF49785">
    <property type="entry name" value="Galactose-binding domain-like"/>
    <property type="match status" value="1"/>
</dbReference>
<dbReference type="GO" id="GO:0005975">
    <property type="term" value="P:carbohydrate metabolic process"/>
    <property type="evidence" value="ECO:0007669"/>
    <property type="project" value="InterPro"/>
</dbReference>
<proteinExistence type="inferred from homology"/>
<dbReference type="Gene3D" id="2.60.120.260">
    <property type="entry name" value="Galactose-binding domain-like"/>
    <property type="match status" value="1"/>
</dbReference>
<protein>
    <submittedName>
        <fullName evidence="6">Glycoside hydrolase</fullName>
    </submittedName>
</protein>
<evidence type="ECO:0000259" key="5">
    <source>
        <dbReference type="Pfam" id="PF02837"/>
    </source>
</evidence>
<accession>A0A150WFP7</accession>
<reference evidence="6 7" key="1">
    <citation type="submission" date="2016-03" db="EMBL/GenBank/DDBJ databases">
        <authorList>
            <person name="Ploux O."/>
        </authorList>
    </citation>
    <scope>NUCLEOTIDE SEQUENCE [LARGE SCALE GENOMIC DNA]</scope>
    <source>
        <strain evidence="6 7">BER2</strain>
    </source>
</reference>
<evidence type="ECO:0000259" key="3">
    <source>
        <dbReference type="Pfam" id="PF00703"/>
    </source>
</evidence>
<dbReference type="GO" id="GO:0004553">
    <property type="term" value="F:hydrolase activity, hydrolyzing O-glycosyl compounds"/>
    <property type="evidence" value="ECO:0007669"/>
    <property type="project" value="InterPro"/>
</dbReference>
<dbReference type="Proteomes" id="UP000075391">
    <property type="component" value="Unassembled WGS sequence"/>
</dbReference>
<comment type="caution">
    <text evidence="6">The sequence shown here is derived from an EMBL/GenBank/DDBJ whole genome shotgun (WGS) entry which is preliminary data.</text>
</comment>
<sequence>MPQRNEITLDPYPRKNFQRSNWMSLNGTWSFLFDDSQAFSHPSQIKEWPLKIQVPFVPECKASGIGDTGFHPRCWYQRRFEVQRIARKRILLHFGAVDYQAKVWVNNSYMGCHEGGHTPFTLDITEALSDSGDQVISVCADDDPFDLAKPRGKQDWQKDPHSIWYPRTSGIWQTVWLEEVFETYIEKLRLTPLIERWEVGCEVFVTGPCADGLQVRVRMECEGKLLAQDSYDVVHKEVHRRIAFSDPGIDDFRNELLWSPEKPTLITVHVELWDRNFLLDKVKSYTALRSVAFHGDRFMLNGRPYYLRMVLDQGYWPDTFMTPPSSEALKLDIELIKAAGFNGVRKHQKIEDPEFFYWADVLGLVVWGEMPSAYRFTHESVERILKEWVEVIGRDMNHPSVILWVPFNESWGVPDLAEKESHQHCVQALYHITKTLDPTRPCIGNDGWESTATDLLGIHDYDDQPERLLKKYTSHQNIGDVLTKYRPGGRVLTVEGYPHGGQPVMITEFGGIAFVDPSECTSTWGYSSVQSSGEFRRKYEKLMDAIHRIELFCGFCYTQFTDTFQEANGLFKADRTPKFSINAMARATRGAGYTRGELLSTPQPPPLPPPEPDLDI</sequence>
<dbReference type="InterPro" id="IPR006104">
    <property type="entry name" value="Glyco_hydro_2_N"/>
</dbReference>
<dbReference type="PANTHER" id="PTHR42732">
    <property type="entry name" value="BETA-GALACTOSIDASE"/>
    <property type="match status" value="1"/>
</dbReference>
<evidence type="ECO:0000256" key="2">
    <source>
        <dbReference type="SAM" id="MobiDB-lite"/>
    </source>
</evidence>
<dbReference type="Gene3D" id="3.20.20.80">
    <property type="entry name" value="Glycosidases"/>
    <property type="match status" value="1"/>
</dbReference>
<dbReference type="InterPro" id="IPR051913">
    <property type="entry name" value="GH2_Domain-Containing"/>
</dbReference>
<dbReference type="InterPro" id="IPR008979">
    <property type="entry name" value="Galactose-bd-like_sf"/>
</dbReference>
<dbReference type="InterPro" id="IPR017853">
    <property type="entry name" value="GH"/>
</dbReference>
<dbReference type="InterPro" id="IPR006103">
    <property type="entry name" value="Glyco_hydro_2_cat"/>
</dbReference>
<keyword evidence="6" id="KW-0378">Hydrolase</keyword>
<gene>
    <name evidence="6" type="ORF">AZI85_06550</name>
</gene>
<dbReference type="SUPFAM" id="SSF51445">
    <property type="entry name" value="(Trans)glycosidases"/>
    <property type="match status" value="1"/>
</dbReference>
<dbReference type="SUPFAM" id="SSF49303">
    <property type="entry name" value="beta-Galactosidase/glucuronidase domain"/>
    <property type="match status" value="1"/>
</dbReference>
<evidence type="ECO:0000313" key="7">
    <source>
        <dbReference type="Proteomes" id="UP000075391"/>
    </source>
</evidence>
<dbReference type="EMBL" id="LUKF01000016">
    <property type="protein sequence ID" value="KYG61869.1"/>
    <property type="molecule type" value="Genomic_DNA"/>
</dbReference>
<organism evidence="6 7">
    <name type="scientific">Bdellovibrio bacteriovorus</name>
    <dbReference type="NCBI Taxonomy" id="959"/>
    <lineage>
        <taxon>Bacteria</taxon>
        <taxon>Pseudomonadati</taxon>
        <taxon>Bdellovibrionota</taxon>
        <taxon>Bdellovibrionia</taxon>
        <taxon>Bdellovibrionales</taxon>
        <taxon>Pseudobdellovibrionaceae</taxon>
        <taxon>Bdellovibrio</taxon>
    </lineage>
</organism>
<dbReference type="Pfam" id="PF00703">
    <property type="entry name" value="Glyco_hydro_2"/>
    <property type="match status" value="1"/>
</dbReference>
<dbReference type="Pfam" id="PF02837">
    <property type="entry name" value="Glyco_hydro_2_N"/>
    <property type="match status" value="1"/>
</dbReference>
<dbReference type="InterPro" id="IPR006102">
    <property type="entry name" value="Ig-like_GH2"/>
</dbReference>
<dbReference type="Pfam" id="PF02836">
    <property type="entry name" value="Glyco_hydro_2_C"/>
    <property type="match status" value="1"/>
</dbReference>
<evidence type="ECO:0000256" key="1">
    <source>
        <dbReference type="ARBA" id="ARBA00007401"/>
    </source>
</evidence>
<comment type="similarity">
    <text evidence="1">Belongs to the glycosyl hydrolase 2 family.</text>
</comment>
<dbReference type="PANTHER" id="PTHR42732:SF2">
    <property type="entry name" value="BETA-MANNOSIDASE"/>
    <property type="match status" value="1"/>
</dbReference>
<feature type="region of interest" description="Disordered" evidence="2">
    <location>
        <begin position="595"/>
        <end position="616"/>
    </location>
</feature>
<feature type="compositionally biased region" description="Pro residues" evidence="2">
    <location>
        <begin position="602"/>
        <end position="616"/>
    </location>
</feature>
<feature type="domain" description="Glycosyl hydrolases family 2 sugar binding" evidence="5">
    <location>
        <begin position="70"/>
        <end position="139"/>
    </location>
</feature>
<evidence type="ECO:0000259" key="4">
    <source>
        <dbReference type="Pfam" id="PF02836"/>
    </source>
</evidence>
<dbReference type="OrthoDB" id="9758603at2"/>
<dbReference type="AlphaFoldDB" id="A0A150WFP7"/>
<dbReference type="RefSeq" id="WP_063244016.1">
    <property type="nucleotide sequence ID" value="NZ_LUKF01000016.1"/>
</dbReference>
<dbReference type="InterPro" id="IPR036156">
    <property type="entry name" value="Beta-gal/glucu_dom_sf"/>
</dbReference>
<feature type="domain" description="Glycoside hydrolase family 2 catalytic" evidence="4">
    <location>
        <begin position="293"/>
        <end position="581"/>
    </location>
</feature>